<organism evidence="3 4">
    <name type="scientific">Hoyosella rhizosphaerae</name>
    <dbReference type="NCBI Taxonomy" id="1755582"/>
    <lineage>
        <taxon>Bacteria</taxon>
        <taxon>Bacillati</taxon>
        <taxon>Actinomycetota</taxon>
        <taxon>Actinomycetes</taxon>
        <taxon>Mycobacteriales</taxon>
        <taxon>Hoyosellaceae</taxon>
        <taxon>Hoyosella</taxon>
    </lineage>
</organism>
<reference evidence="3" key="1">
    <citation type="journal article" date="2014" name="Int. J. Syst. Evol. Microbiol.">
        <title>Complete genome sequence of Corynebacterium casei LMG S-19264T (=DSM 44701T), isolated from a smear-ripened cheese.</title>
        <authorList>
            <consortium name="US DOE Joint Genome Institute (JGI-PGF)"/>
            <person name="Walter F."/>
            <person name="Albersmeier A."/>
            <person name="Kalinowski J."/>
            <person name="Ruckert C."/>
        </authorList>
    </citation>
    <scope>NUCLEOTIDE SEQUENCE</scope>
    <source>
        <strain evidence="3">CGMCC 1.15478</strain>
    </source>
</reference>
<dbReference type="AlphaFoldDB" id="A0A916TZ94"/>
<keyword evidence="4" id="KW-1185">Reference proteome</keyword>
<keyword evidence="2" id="KW-0732">Signal</keyword>
<comment type="caution">
    <text evidence="3">The sequence shown here is derived from an EMBL/GenBank/DDBJ whole genome shotgun (WGS) entry which is preliminary data.</text>
</comment>
<feature type="signal peptide" evidence="2">
    <location>
        <begin position="1"/>
        <end position="27"/>
    </location>
</feature>
<proteinExistence type="predicted"/>
<evidence type="ECO:0000256" key="1">
    <source>
        <dbReference type="SAM" id="MobiDB-lite"/>
    </source>
</evidence>
<feature type="chain" id="PRO_5037954279" evidence="2">
    <location>
        <begin position="28"/>
        <end position="304"/>
    </location>
</feature>
<feature type="compositionally biased region" description="Polar residues" evidence="1">
    <location>
        <begin position="28"/>
        <end position="40"/>
    </location>
</feature>
<evidence type="ECO:0000256" key="2">
    <source>
        <dbReference type="SAM" id="SignalP"/>
    </source>
</evidence>
<sequence>MGRSPIGVTSMLAASTVAALFIAGCSANDTPTDPDSNGGDTQEEVGTTAPGGAEDSVPPPITIVAGDETHEIAPWSYCWADTCVDGTPPDDSLDLGSPDDVVVEFPADDASFVALLREAGSGECGRSYEAPLTANDDGTFTLSPIGKAGEYEVLLAVRAPEGDAAVSFLWTTPTDGEIAAPEARLAIASMFVPLSESRPDLSVTNLRTIPDHAAVSIDIESADGSTQTVSSEVEDAGCPAGTLRFFTSEVPAPLDDAESPFTYRVTMQLDDVVHEATATWPTSPEEAAQPYVTLEFNPPLPAIQ</sequence>
<feature type="region of interest" description="Disordered" evidence="1">
    <location>
        <begin position="28"/>
        <end position="59"/>
    </location>
</feature>
<dbReference type="Proteomes" id="UP000641514">
    <property type="component" value="Unassembled WGS sequence"/>
</dbReference>
<dbReference type="RefSeq" id="WP_188669696.1">
    <property type="nucleotide sequence ID" value="NZ_BMJH01000001.1"/>
</dbReference>
<accession>A0A916TZ94</accession>
<dbReference type="EMBL" id="BMJH01000001">
    <property type="protein sequence ID" value="GGC52690.1"/>
    <property type="molecule type" value="Genomic_DNA"/>
</dbReference>
<dbReference type="PROSITE" id="PS51257">
    <property type="entry name" value="PROKAR_LIPOPROTEIN"/>
    <property type="match status" value="1"/>
</dbReference>
<protein>
    <submittedName>
        <fullName evidence="3">Uncharacterized protein</fullName>
    </submittedName>
</protein>
<evidence type="ECO:0000313" key="3">
    <source>
        <dbReference type="EMBL" id="GGC52690.1"/>
    </source>
</evidence>
<evidence type="ECO:0000313" key="4">
    <source>
        <dbReference type="Proteomes" id="UP000641514"/>
    </source>
</evidence>
<gene>
    <name evidence="3" type="ORF">GCM10011410_01260</name>
</gene>
<name>A0A916TZ94_9ACTN</name>
<reference evidence="3" key="2">
    <citation type="submission" date="2020-09" db="EMBL/GenBank/DDBJ databases">
        <authorList>
            <person name="Sun Q."/>
            <person name="Zhou Y."/>
        </authorList>
    </citation>
    <scope>NUCLEOTIDE SEQUENCE</scope>
    <source>
        <strain evidence="3">CGMCC 1.15478</strain>
    </source>
</reference>